<dbReference type="InterPro" id="IPR011124">
    <property type="entry name" value="Znf_CW"/>
</dbReference>
<sequence>DNASDPSVTAKLFCIDVVELKGHLCLTFTDNGAGMTPHKLHRMLSFGFTEKALKRNHRGIGVYGNGFKSGSMRLGKDAIVFTKNGGALSVGLLSQTYLERVHAEAATVPLVPFNQQNKKIIVTEDSVPSLEAILEHTLFNTTEELLAQFDAIPGKKGTRILIWNIRRNKDGKPELDFDTDEYDIRLADFLAEDAEIPGKKFLPCQEMVQEFPAPETEYSLRAFCSILYLKPRMQIVLRQKKVNTQLICKSLANIEYDVYKPTFANERVKITFGFNCKNKNHYGIMMYHNNRLIKSYEKVGCQRKGEGVGVVGVIECNFLKPAQNKQDFEESKEYRRTVTVLGQKLNAYWKVKMAQMNLGSADAACIVAERPDQTWVQCEECLKWRKLPDQVDLASLPEKWFCYLHPLPKYSGTSCMVTAGAEDVCCFSPASQAPSPGRGNVLPLSMTAHLLCFSLPWSRELSAERERRRSSSLSSGESMEQQVRQVGASMGRACSVLQVLADSHPCLAPSLTVKELLEKHEEQMEVSPPDLTCPSLPPFPLQKSFAVPYRNREDLVCIKQETNVGGSLHTYLLKGLPGTLSSTSHANSALRWDGCCLREETPASPSSSAGDHKETGMVQEELEDQMPNLIAERQAADLSVCVNTYRSTKDMDKRPFVAVVGVSKAAAGDEAPIQLFPFDWKERLDRPKMGKAPCLRTGDRGGELQVLNTGEQEDITEQEDMRRAMENISVELKTISAERDLLRCKVEEIEHEKCYLKTVFLKSQQELAVLRAQETEGLYWSKKHMGYRQAEVQELKAKLERSIEEKAELMERLKATEMHLEVLREAQVSCRGPERGDVKRVMEKLKNLRMNVSWLLSLVLPHLELQEINFESDQVDEILQTVLETNRMLE</sequence>
<dbReference type="EMBL" id="VWZH01000378">
    <property type="protein sequence ID" value="NXG38591.1"/>
    <property type="molecule type" value="Genomic_DNA"/>
</dbReference>
<dbReference type="InterPro" id="IPR041006">
    <property type="entry name" value="Morc_S5"/>
</dbReference>
<evidence type="ECO:0000256" key="6">
    <source>
        <dbReference type="ARBA" id="ARBA00023242"/>
    </source>
</evidence>
<keyword evidence="4" id="KW-0862">Zinc</keyword>
<name>A0A7K9BE36_DRONO</name>
<proteinExistence type="predicted"/>
<accession>A0A7K9BE36</accession>
<feature type="domain" description="CW-type" evidence="8">
    <location>
        <begin position="369"/>
        <end position="423"/>
    </location>
</feature>
<dbReference type="GO" id="GO:0005654">
    <property type="term" value="C:nucleoplasm"/>
    <property type="evidence" value="ECO:0007669"/>
    <property type="project" value="TreeGrafter"/>
</dbReference>
<dbReference type="Gene3D" id="3.30.40.100">
    <property type="match status" value="1"/>
</dbReference>
<evidence type="ECO:0000256" key="7">
    <source>
        <dbReference type="SAM" id="Coils"/>
    </source>
</evidence>
<comment type="subcellular location">
    <subcellularLocation>
        <location evidence="1">Nucleus</location>
    </subcellularLocation>
</comment>
<comment type="caution">
    <text evidence="9">The sequence shown here is derived from an EMBL/GenBank/DDBJ whole genome shotgun (WGS) entry which is preliminary data.</text>
</comment>
<evidence type="ECO:0000256" key="2">
    <source>
        <dbReference type="ARBA" id="ARBA00022723"/>
    </source>
</evidence>
<reference evidence="9 10" key="1">
    <citation type="submission" date="2019-09" db="EMBL/GenBank/DDBJ databases">
        <title>Bird 10,000 Genomes (B10K) Project - Family phase.</title>
        <authorList>
            <person name="Zhang G."/>
        </authorList>
    </citation>
    <scope>NUCLEOTIDE SEQUENCE [LARGE SCALE GENOMIC DNA]</scope>
    <source>
        <strain evidence="9">B10K-LSUMZ-23963</strain>
        <tissue evidence="9">Muscle</tissue>
    </source>
</reference>
<gene>
    <name evidence="9" type="primary">Morc4</name>
    <name evidence="9" type="ORF">DRONOV_R14711</name>
</gene>
<dbReference type="Proteomes" id="UP000543287">
    <property type="component" value="Unassembled WGS sequence"/>
</dbReference>
<feature type="coiled-coil region" evidence="7">
    <location>
        <begin position="789"/>
        <end position="826"/>
    </location>
</feature>
<dbReference type="PANTHER" id="PTHR23336">
    <property type="entry name" value="ZINC FINGER CW-TYPE COILED-COIL DOMAIN PROTEIN 3"/>
    <property type="match status" value="1"/>
</dbReference>
<dbReference type="Pfam" id="PF13589">
    <property type="entry name" value="HATPase_c_3"/>
    <property type="match status" value="1"/>
</dbReference>
<evidence type="ECO:0000256" key="5">
    <source>
        <dbReference type="ARBA" id="ARBA00023054"/>
    </source>
</evidence>
<evidence type="ECO:0000259" key="8">
    <source>
        <dbReference type="PROSITE" id="PS51050"/>
    </source>
</evidence>
<protein>
    <submittedName>
        <fullName evidence="9">MORC4 protein</fullName>
    </submittedName>
</protein>
<organism evidence="9 10">
    <name type="scientific">Dromaius novaehollandiae</name>
    <name type="common">Emu</name>
    <dbReference type="NCBI Taxonomy" id="8790"/>
    <lineage>
        <taxon>Eukaryota</taxon>
        <taxon>Metazoa</taxon>
        <taxon>Chordata</taxon>
        <taxon>Craniata</taxon>
        <taxon>Vertebrata</taxon>
        <taxon>Euteleostomi</taxon>
        <taxon>Archelosauria</taxon>
        <taxon>Archosauria</taxon>
        <taxon>Dinosauria</taxon>
        <taxon>Saurischia</taxon>
        <taxon>Theropoda</taxon>
        <taxon>Coelurosauria</taxon>
        <taxon>Aves</taxon>
        <taxon>Palaeognathae</taxon>
        <taxon>Casuariiformes</taxon>
        <taxon>Dromaiidae</taxon>
        <taxon>Dromaius</taxon>
    </lineage>
</organism>
<keyword evidence="2" id="KW-0479">Metal-binding</keyword>
<dbReference type="InterPro" id="IPR045261">
    <property type="entry name" value="MORC_ATPase"/>
</dbReference>
<dbReference type="Pfam" id="PF17942">
    <property type="entry name" value="Morc6_S5"/>
    <property type="match status" value="1"/>
</dbReference>
<dbReference type="Gene3D" id="3.30.565.10">
    <property type="entry name" value="Histidine kinase-like ATPase, C-terminal domain"/>
    <property type="match status" value="1"/>
</dbReference>
<dbReference type="Pfam" id="PF07496">
    <property type="entry name" value="zf-CW"/>
    <property type="match status" value="1"/>
</dbReference>
<feature type="non-terminal residue" evidence="9">
    <location>
        <position position="1"/>
    </location>
</feature>
<evidence type="ECO:0000313" key="10">
    <source>
        <dbReference type="Proteomes" id="UP000543287"/>
    </source>
</evidence>
<evidence type="ECO:0000256" key="4">
    <source>
        <dbReference type="ARBA" id="ARBA00022833"/>
    </source>
</evidence>
<dbReference type="SUPFAM" id="SSF55874">
    <property type="entry name" value="ATPase domain of HSP90 chaperone/DNA topoisomerase II/histidine kinase"/>
    <property type="match status" value="1"/>
</dbReference>
<keyword evidence="5 7" id="KW-0175">Coiled coil</keyword>
<evidence type="ECO:0000256" key="3">
    <source>
        <dbReference type="ARBA" id="ARBA00022771"/>
    </source>
</evidence>
<evidence type="ECO:0000256" key="1">
    <source>
        <dbReference type="ARBA" id="ARBA00004123"/>
    </source>
</evidence>
<dbReference type="GO" id="GO:0016887">
    <property type="term" value="F:ATP hydrolysis activity"/>
    <property type="evidence" value="ECO:0007669"/>
    <property type="project" value="InterPro"/>
</dbReference>
<evidence type="ECO:0000313" key="9">
    <source>
        <dbReference type="EMBL" id="NXG38591.1"/>
    </source>
</evidence>
<dbReference type="InterPro" id="IPR036890">
    <property type="entry name" value="HATPase_C_sf"/>
</dbReference>
<dbReference type="PROSITE" id="PS51050">
    <property type="entry name" value="ZF_CW"/>
    <property type="match status" value="1"/>
</dbReference>
<feature type="non-terminal residue" evidence="9">
    <location>
        <position position="890"/>
    </location>
</feature>
<dbReference type="GO" id="GO:0008270">
    <property type="term" value="F:zinc ion binding"/>
    <property type="evidence" value="ECO:0007669"/>
    <property type="project" value="UniProtKB-KW"/>
</dbReference>
<dbReference type="PANTHER" id="PTHR23336:SF22">
    <property type="entry name" value="MORC FAMILY CW-TYPE ZINC FINGER PROTEIN 4"/>
    <property type="match status" value="1"/>
</dbReference>
<keyword evidence="3" id="KW-0863">Zinc-finger</keyword>
<dbReference type="AlphaFoldDB" id="A0A7K9BE36"/>
<keyword evidence="6" id="KW-0539">Nucleus</keyword>